<gene>
    <name evidence="1" type="ORF">L1987_27030</name>
</gene>
<reference evidence="1 2" key="2">
    <citation type="journal article" date="2022" name="Mol. Ecol. Resour.">
        <title>The genomes of chicory, endive, great burdock and yacon provide insights into Asteraceae paleo-polyploidization history and plant inulin production.</title>
        <authorList>
            <person name="Fan W."/>
            <person name="Wang S."/>
            <person name="Wang H."/>
            <person name="Wang A."/>
            <person name="Jiang F."/>
            <person name="Liu H."/>
            <person name="Zhao H."/>
            <person name="Xu D."/>
            <person name="Zhang Y."/>
        </authorList>
    </citation>
    <scope>NUCLEOTIDE SEQUENCE [LARGE SCALE GENOMIC DNA]</scope>
    <source>
        <strain evidence="2">cv. Yunnan</strain>
        <tissue evidence="1">Leaves</tissue>
    </source>
</reference>
<evidence type="ECO:0000313" key="2">
    <source>
        <dbReference type="Proteomes" id="UP001056120"/>
    </source>
</evidence>
<evidence type="ECO:0000313" key="1">
    <source>
        <dbReference type="EMBL" id="KAI3805034.1"/>
    </source>
</evidence>
<sequence>MAPQYSFLLFTLLTTISLSFHGTSGVKYVVINEAPTHGGGIRFEKEIGGAAFTTKLMGQVNEFIWKLYKQNSPAERRAVDTVTVYIKDFDGGEAVTWGGDKINVSAIYLRDYKGPKDLKWEFTSLMHHEMTHVFQWTGEWTCPIPVVEGFADYTILRAHYYLETAAQPGQGDKWDQGYDFTARFLEYCDTLVPDFTTKFNNMMRKTYQVSYFQNLTGKPVEQLWKDYKAKYAGKKAVEG</sequence>
<dbReference type="Proteomes" id="UP001056120">
    <property type="component" value="Linkage Group LG09"/>
</dbReference>
<organism evidence="1 2">
    <name type="scientific">Smallanthus sonchifolius</name>
    <dbReference type="NCBI Taxonomy" id="185202"/>
    <lineage>
        <taxon>Eukaryota</taxon>
        <taxon>Viridiplantae</taxon>
        <taxon>Streptophyta</taxon>
        <taxon>Embryophyta</taxon>
        <taxon>Tracheophyta</taxon>
        <taxon>Spermatophyta</taxon>
        <taxon>Magnoliopsida</taxon>
        <taxon>eudicotyledons</taxon>
        <taxon>Gunneridae</taxon>
        <taxon>Pentapetalae</taxon>
        <taxon>asterids</taxon>
        <taxon>campanulids</taxon>
        <taxon>Asterales</taxon>
        <taxon>Asteraceae</taxon>
        <taxon>Asteroideae</taxon>
        <taxon>Heliantheae alliance</taxon>
        <taxon>Millerieae</taxon>
        <taxon>Smallanthus</taxon>
    </lineage>
</organism>
<dbReference type="EMBL" id="CM042026">
    <property type="protein sequence ID" value="KAI3805034.1"/>
    <property type="molecule type" value="Genomic_DNA"/>
</dbReference>
<comment type="caution">
    <text evidence="1">The sequence shown here is derived from an EMBL/GenBank/DDBJ whole genome shotgun (WGS) entry which is preliminary data.</text>
</comment>
<keyword evidence="2" id="KW-1185">Reference proteome</keyword>
<accession>A0ACB9IAN5</accession>
<name>A0ACB9IAN5_9ASTR</name>
<proteinExistence type="predicted"/>
<reference evidence="2" key="1">
    <citation type="journal article" date="2022" name="Mol. Ecol. Resour.">
        <title>The genomes of chicory, endive, great burdock and yacon provide insights into Asteraceae palaeo-polyploidization history and plant inulin production.</title>
        <authorList>
            <person name="Fan W."/>
            <person name="Wang S."/>
            <person name="Wang H."/>
            <person name="Wang A."/>
            <person name="Jiang F."/>
            <person name="Liu H."/>
            <person name="Zhao H."/>
            <person name="Xu D."/>
            <person name="Zhang Y."/>
        </authorList>
    </citation>
    <scope>NUCLEOTIDE SEQUENCE [LARGE SCALE GENOMIC DNA]</scope>
    <source>
        <strain evidence="2">cv. Yunnan</strain>
    </source>
</reference>
<protein>
    <submittedName>
        <fullName evidence="1">Uncharacterized protein</fullName>
    </submittedName>
</protein>